<evidence type="ECO:0000256" key="1">
    <source>
        <dbReference type="SAM" id="MobiDB-lite"/>
    </source>
</evidence>
<dbReference type="AlphaFoldDB" id="A0A2T0KJI1"/>
<evidence type="ECO:0000313" key="3">
    <source>
        <dbReference type="Proteomes" id="UP000239415"/>
    </source>
</evidence>
<reference evidence="2 3" key="1">
    <citation type="submission" date="2018-03" db="EMBL/GenBank/DDBJ databases">
        <title>Genomic Encyclopedia of Archaeal and Bacterial Type Strains, Phase II (KMG-II): from individual species to whole genera.</title>
        <authorList>
            <person name="Goeker M."/>
        </authorList>
    </citation>
    <scope>NUCLEOTIDE SEQUENCE [LARGE SCALE GENOMIC DNA]</scope>
    <source>
        <strain evidence="2 3">DSM 43146</strain>
    </source>
</reference>
<dbReference type="RefSeq" id="WP_106316851.1">
    <property type="nucleotide sequence ID" value="NZ_BOMO01000042.1"/>
</dbReference>
<dbReference type="EMBL" id="PVMZ01000003">
    <property type="protein sequence ID" value="PRX23685.1"/>
    <property type="molecule type" value="Genomic_DNA"/>
</dbReference>
<feature type="compositionally biased region" description="Basic and acidic residues" evidence="1">
    <location>
        <begin position="139"/>
        <end position="149"/>
    </location>
</feature>
<comment type="caution">
    <text evidence="2">The sequence shown here is derived from an EMBL/GenBank/DDBJ whole genome shotgun (WGS) entry which is preliminary data.</text>
</comment>
<dbReference type="OrthoDB" id="7671932at2"/>
<organism evidence="2 3">
    <name type="scientific">Actinoplanes italicus</name>
    <dbReference type="NCBI Taxonomy" id="113567"/>
    <lineage>
        <taxon>Bacteria</taxon>
        <taxon>Bacillati</taxon>
        <taxon>Actinomycetota</taxon>
        <taxon>Actinomycetes</taxon>
        <taxon>Micromonosporales</taxon>
        <taxon>Micromonosporaceae</taxon>
        <taxon>Actinoplanes</taxon>
    </lineage>
</organism>
<feature type="region of interest" description="Disordered" evidence="1">
    <location>
        <begin position="124"/>
        <end position="150"/>
    </location>
</feature>
<sequence length="272" mass="29661">MAAWVLIPSLVQLRTEFNAIAPGRDKGADGAIGDSSHTSSSDHTPDEDSRVLRDHDADSKNEVHALDIDSTGPWPAGRSFRSLVMAVIAGERAKWLDPDDMCRLNYVIFDRKIYDKDNDFEPRDYGGSDPHTNHAHFSGRYETRAESDTRPWGVEEDDMATAKEIVDELLSRDIVMADGTRRTVRTLFAWEDARQAATRKAVLDALAAYNAGDDAAIESLRAQVLSLPAATATALAGQDLLDEEAVAAQVAESLPDGLAELVAQKLAERLAS</sequence>
<protein>
    <submittedName>
        <fullName evidence="2">Uncharacterized protein</fullName>
    </submittedName>
</protein>
<evidence type="ECO:0000313" key="2">
    <source>
        <dbReference type="EMBL" id="PRX23685.1"/>
    </source>
</evidence>
<accession>A0A2T0KJI1</accession>
<feature type="region of interest" description="Disordered" evidence="1">
    <location>
        <begin position="24"/>
        <end position="51"/>
    </location>
</feature>
<proteinExistence type="predicted"/>
<dbReference type="Proteomes" id="UP000239415">
    <property type="component" value="Unassembled WGS sequence"/>
</dbReference>
<name>A0A2T0KJI1_9ACTN</name>
<gene>
    <name evidence="2" type="ORF">CLV67_103434</name>
</gene>
<keyword evidence="3" id="KW-1185">Reference proteome</keyword>